<dbReference type="InterPro" id="IPR038369">
    <property type="entry name" value="SpoVAD_sf"/>
</dbReference>
<evidence type="ECO:0000313" key="2">
    <source>
        <dbReference type="Proteomes" id="UP000046155"/>
    </source>
</evidence>
<dbReference type="PIRSF" id="PIRSF011570">
    <property type="entry name" value="SpoVAD"/>
    <property type="match status" value="1"/>
</dbReference>
<dbReference type="Gene3D" id="3.40.47.40">
    <property type="entry name" value="Stage V sporulation protein AD"/>
    <property type="match status" value="1"/>
</dbReference>
<reference evidence="2" key="1">
    <citation type="submission" date="2015-01" db="EMBL/GenBank/DDBJ databases">
        <authorList>
            <person name="Manzoor Shahid"/>
            <person name="Zubair Saima"/>
        </authorList>
    </citation>
    <scope>NUCLEOTIDE SEQUENCE [LARGE SCALE GENOMIC DNA]</scope>
    <source>
        <strain evidence="2">Sp3</strain>
    </source>
</reference>
<dbReference type="AlphaFoldDB" id="A0A0B7MHD4"/>
<protein>
    <submittedName>
        <fullName evidence="1">Stage V sporulation protein AD</fullName>
    </submittedName>
</protein>
<dbReference type="SUPFAM" id="SSF53901">
    <property type="entry name" value="Thiolase-like"/>
    <property type="match status" value="1"/>
</dbReference>
<sequence>MGKKCGQQSINFSQPPVITSGANIVGPEEGEGPLASGFDWILDDPLFGEKSWEMAECKMLEESAKLALQKIALQTQDVDFFLAGDLLNQIISSNYAARGLEIPFFGLYGACSTFVEALLLGSILIDGGFAQRVLLSSSSHHLSAERQFRHPVEQGVQRLATAQWTTTASGALVLEMQGEGPRVNRGTVGKVVDMGVSDVHNMGAAMAPAAADTILTHFQDTETNSDSYDLIVTGDLGSVGQAALVDLLKQRGLDLEEKLQDCGLLIYDTGKQDMHAGGSGCGCAAAVFTGLLLQKLREKQYQNLLLVATGALMSPIISQQGESIPAIAHAVAVTG</sequence>
<keyword evidence="2" id="KW-1185">Reference proteome</keyword>
<accession>A0A0B7MHD4</accession>
<organism evidence="1 2">
    <name type="scientific">Syntrophaceticus schinkii</name>
    <dbReference type="NCBI Taxonomy" id="499207"/>
    <lineage>
        <taxon>Bacteria</taxon>
        <taxon>Bacillati</taxon>
        <taxon>Bacillota</taxon>
        <taxon>Clostridia</taxon>
        <taxon>Thermoanaerobacterales</taxon>
        <taxon>Thermoanaerobacterales Family III. Incertae Sedis</taxon>
        <taxon>Syntrophaceticus</taxon>
    </lineage>
</organism>
<dbReference type="EMBL" id="CDRZ01000247">
    <property type="protein sequence ID" value="CEO89475.1"/>
    <property type="molecule type" value="Genomic_DNA"/>
</dbReference>
<evidence type="ECO:0000313" key="1">
    <source>
        <dbReference type="EMBL" id="CEO89475.1"/>
    </source>
</evidence>
<dbReference type="InterPro" id="IPR016039">
    <property type="entry name" value="Thiolase-like"/>
</dbReference>
<dbReference type="NCBIfam" id="TIGR02845">
    <property type="entry name" value="spore_V_AD"/>
    <property type="match status" value="1"/>
</dbReference>
<proteinExistence type="predicted"/>
<dbReference type="RefSeq" id="WP_044665415.1">
    <property type="nucleotide sequence ID" value="NZ_CDRZ01000247.1"/>
</dbReference>
<gene>
    <name evidence="1" type="primary">spoVAD</name>
    <name evidence="1" type="ORF">SSCH_50012</name>
</gene>
<dbReference type="Pfam" id="PF07451">
    <property type="entry name" value="SpoVAD"/>
    <property type="match status" value="1"/>
</dbReference>
<dbReference type="Proteomes" id="UP000046155">
    <property type="component" value="Unassembled WGS sequence"/>
</dbReference>
<dbReference type="GO" id="GO:0016746">
    <property type="term" value="F:acyltransferase activity"/>
    <property type="evidence" value="ECO:0007669"/>
    <property type="project" value="InterPro"/>
</dbReference>
<dbReference type="InterPro" id="IPR010894">
    <property type="entry name" value="SpoVAD"/>
</dbReference>
<name>A0A0B7MHD4_9FIRM</name>
<dbReference type="OrthoDB" id="9770068at2"/>
<dbReference type="NCBIfam" id="NF006160">
    <property type="entry name" value="PRK08304.1"/>
    <property type="match status" value="1"/>
</dbReference>